<evidence type="ECO:0000256" key="10">
    <source>
        <dbReference type="SAM" id="Phobius"/>
    </source>
</evidence>
<feature type="domain" description="CNNM transmembrane" evidence="12">
    <location>
        <begin position="2"/>
        <end position="215"/>
    </location>
</feature>
<dbReference type="Pfam" id="PF01595">
    <property type="entry name" value="CNNM"/>
    <property type="match status" value="1"/>
</dbReference>
<evidence type="ECO:0000256" key="7">
    <source>
        <dbReference type="ARBA" id="ARBA00023136"/>
    </source>
</evidence>
<evidence type="ECO:0000256" key="2">
    <source>
        <dbReference type="ARBA" id="ARBA00022475"/>
    </source>
</evidence>
<keyword evidence="3 9" id="KW-0812">Transmembrane</keyword>
<dbReference type="Pfam" id="PF03471">
    <property type="entry name" value="CorC_HlyC"/>
    <property type="match status" value="1"/>
</dbReference>
<dbReference type="CDD" id="cd04590">
    <property type="entry name" value="CBS_pair_CorC_HlyC_assoc"/>
    <property type="match status" value="1"/>
</dbReference>
<dbReference type="InterPro" id="IPR036318">
    <property type="entry name" value="FAD-bd_PCMH-like_sf"/>
</dbReference>
<feature type="transmembrane region" description="Helical" evidence="10">
    <location>
        <begin position="101"/>
        <end position="127"/>
    </location>
</feature>
<reference evidence="13 14" key="1">
    <citation type="journal article" date="2012" name="J. Bacteriol.">
        <title>Genome Sequence of n-Alkane-Degrading Hydrocarboniphaga effusa Strain AP103T (ATCC BAA-332T).</title>
        <authorList>
            <person name="Chang H.K."/>
            <person name="Zylstra G.J."/>
            <person name="Chae J.C."/>
        </authorList>
    </citation>
    <scope>NUCLEOTIDE SEQUENCE [LARGE SCALE GENOMIC DNA]</scope>
    <source>
        <strain evidence="13 14">AP103</strain>
    </source>
</reference>
<dbReference type="PROSITE" id="PS51371">
    <property type="entry name" value="CBS"/>
    <property type="match status" value="2"/>
</dbReference>
<evidence type="ECO:0008006" key="15">
    <source>
        <dbReference type="Google" id="ProtNLM"/>
    </source>
</evidence>
<dbReference type="Proteomes" id="UP000003704">
    <property type="component" value="Unassembled WGS sequence"/>
</dbReference>
<dbReference type="Gene3D" id="3.30.465.10">
    <property type="match status" value="1"/>
</dbReference>
<dbReference type="InterPro" id="IPR051676">
    <property type="entry name" value="UPF0053_domain"/>
</dbReference>
<evidence type="ECO:0000313" key="13">
    <source>
        <dbReference type="EMBL" id="EIT69807.1"/>
    </source>
</evidence>
<dbReference type="STRING" id="1172194.WQQ_33890"/>
<evidence type="ECO:0000313" key="14">
    <source>
        <dbReference type="Proteomes" id="UP000003704"/>
    </source>
</evidence>
<dbReference type="PANTHER" id="PTHR43099">
    <property type="entry name" value="UPF0053 PROTEIN YRKA"/>
    <property type="match status" value="1"/>
</dbReference>
<dbReference type="SUPFAM" id="SSF54631">
    <property type="entry name" value="CBS-domain pair"/>
    <property type="match status" value="1"/>
</dbReference>
<feature type="domain" description="CBS" evidence="11">
    <location>
        <begin position="230"/>
        <end position="292"/>
    </location>
</feature>
<dbReference type="RefSeq" id="WP_007186328.1">
    <property type="nucleotide sequence ID" value="NZ_AKGD01000002.1"/>
</dbReference>
<dbReference type="GO" id="GO:0005886">
    <property type="term" value="C:plasma membrane"/>
    <property type="evidence" value="ECO:0007669"/>
    <property type="project" value="UniProtKB-SubCell"/>
</dbReference>
<dbReference type="InterPro" id="IPR002550">
    <property type="entry name" value="CNNM"/>
</dbReference>
<feature type="transmembrane region" description="Helical" evidence="10">
    <location>
        <begin position="139"/>
        <end position="161"/>
    </location>
</feature>
<dbReference type="InterPro" id="IPR000644">
    <property type="entry name" value="CBS_dom"/>
</dbReference>
<dbReference type="Gene3D" id="3.10.580.10">
    <property type="entry name" value="CBS-domain"/>
    <property type="match status" value="1"/>
</dbReference>
<keyword evidence="5 9" id="KW-1133">Transmembrane helix</keyword>
<keyword evidence="14" id="KW-1185">Reference proteome</keyword>
<dbReference type="SMART" id="SM01091">
    <property type="entry name" value="CorC_HlyC"/>
    <property type="match status" value="1"/>
</dbReference>
<gene>
    <name evidence="13" type="ORF">WQQ_33890</name>
</gene>
<evidence type="ECO:0000256" key="6">
    <source>
        <dbReference type="ARBA" id="ARBA00023122"/>
    </source>
</evidence>
<keyword evidence="4" id="KW-0677">Repeat</keyword>
<sequence>MSVLHDSLLLIVAFLLVLLNGFFVAAEFAIVKLRRTRVEDLAKAHGWRGRMLRRVHDQLDAYLSACQLGITLASLGLGWVGEPAFAHLLEGPLTALGVGSPAVIHSIAFVFAFAVISYLHIVLGELAPKSLAIRQPEQLSLITAAPLFLFYWTMFPAIWVLNHSSNSVLRLFGLGGDGAAHGGGDYYSPEELSLILHHSRMVTPEGPEIEIKTIVAHTLELADLEAGDLMRPRRELVTIATDDSAAEIRRIIQNHRFSRYPLVDAEGEGERILGVLHIKDILLEPSGEDLQKRLRNNLREALEVDETESALELMRRFRGGAPHLALVNDADGSLVGFVTMEDVLEAIFGEITDEHESRRGNRTDRRFVWLPDGSFIVPGDTPVYRIERELGREIEEAEEEEVSTVGGLIMSKLDRVPAEGDTAEFEDFTALVRRTKGLRVELVKITPHVVSEDT</sequence>
<feature type="transmembrane region" description="Helical" evidence="10">
    <location>
        <begin position="59"/>
        <end position="81"/>
    </location>
</feature>
<organism evidence="13 14">
    <name type="scientific">Hydrocarboniphaga effusa AP103</name>
    <dbReference type="NCBI Taxonomy" id="1172194"/>
    <lineage>
        <taxon>Bacteria</taxon>
        <taxon>Pseudomonadati</taxon>
        <taxon>Pseudomonadota</taxon>
        <taxon>Gammaproteobacteria</taxon>
        <taxon>Nevskiales</taxon>
        <taxon>Nevskiaceae</taxon>
        <taxon>Hydrocarboniphaga</taxon>
    </lineage>
</organism>
<feature type="transmembrane region" description="Helical" evidence="10">
    <location>
        <begin position="6"/>
        <end position="31"/>
    </location>
</feature>
<dbReference type="Pfam" id="PF00571">
    <property type="entry name" value="CBS"/>
    <property type="match status" value="2"/>
</dbReference>
<proteinExistence type="predicted"/>
<evidence type="ECO:0000256" key="3">
    <source>
        <dbReference type="ARBA" id="ARBA00022692"/>
    </source>
</evidence>
<dbReference type="PROSITE" id="PS51846">
    <property type="entry name" value="CNNM"/>
    <property type="match status" value="1"/>
</dbReference>
<protein>
    <recommendedName>
        <fullName evidence="15">HlyC/CorC family transporter</fullName>
    </recommendedName>
</protein>
<dbReference type="SMART" id="SM00116">
    <property type="entry name" value="CBS"/>
    <property type="match status" value="2"/>
</dbReference>
<keyword evidence="2" id="KW-1003">Cell membrane</keyword>
<evidence type="ECO:0000256" key="5">
    <source>
        <dbReference type="ARBA" id="ARBA00022989"/>
    </source>
</evidence>
<evidence type="ECO:0000256" key="8">
    <source>
        <dbReference type="PROSITE-ProRule" id="PRU00703"/>
    </source>
</evidence>
<keyword evidence="6 8" id="KW-0129">CBS domain</keyword>
<dbReference type="OrthoDB" id="9797674at2"/>
<dbReference type="InterPro" id="IPR005170">
    <property type="entry name" value="Transptr-assoc_dom"/>
</dbReference>
<evidence type="ECO:0000259" key="12">
    <source>
        <dbReference type="PROSITE" id="PS51846"/>
    </source>
</evidence>
<evidence type="ECO:0000256" key="1">
    <source>
        <dbReference type="ARBA" id="ARBA00004651"/>
    </source>
</evidence>
<comment type="caution">
    <text evidence="13">The sequence shown here is derived from an EMBL/GenBank/DDBJ whole genome shotgun (WGS) entry which is preliminary data.</text>
</comment>
<feature type="domain" description="CBS" evidence="11">
    <location>
        <begin position="297"/>
        <end position="354"/>
    </location>
</feature>
<dbReference type="SUPFAM" id="SSF56176">
    <property type="entry name" value="FAD-binding/transporter-associated domain-like"/>
    <property type="match status" value="1"/>
</dbReference>
<dbReference type="AlphaFoldDB" id="I7ZDL3"/>
<dbReference type="PANTHER" id="PTHR43099:SF5">
    <property type="entry name" value="HLYC_CORC FAMILY TRANSPORTER"/>
    <property type="match status" value="1"/>
</dbReference>
<dbReference type="EMBL" id="AKGD01000002">
    <property type="protein sequence ID" value="EIT69807.1"/>
    <property type="molecule type" value="Genomic_DNA"/>
</dbReference>
<dbReference type="InterPro" id="IPR016169">
    <property type="entry name" value="FAD-bd_PCMH_sub2"/>
</dbReference>
<dbReference type="InterPro" id="IPR044751">
    <property type="entry name" value="Ion_transp-like_CBS"/>
</dbReference>
<dbReference type="GO" id="GO:0050660">
    <property type="term" value="F:flavin adenine dinucleotide binding"/>
    <property type="evidence" value="ECO:0007669"/>
    <property type="project" value="InterPro"/>
</dbReference>
<accession>I7ZDL3</accession>
<dbReference type="InterPro" id="IPR046342">
    <property type="entry name" value="CBS_dom_sf"/>
</dbReference>
<evidence type="ECO:0000259" key="11">
    <source>
        <dbReference type="PROSITE" id="PS51371"/>
    </source>
</evidence>
<comment type="subcellular location">
    <subcellularLocation>
        <location evidence="1">Cell membrane</location>
        <topology evidence="1">Multi-pass membrane protein</topology>
    </subcellularLocation>
</comment>
<name>I7ZDL3_9GAMM</name>
<evidence type="ECO:0000256" key="4">
    <source>
        <dbReference type="ARBA" id="ARBA00022737"/>
    </source>
</evidence>
<evidence type="ECO:0000256" key="9">
    <source>
        <dbReference type="PROSITE-ProRule" id="PRU01193"/>
    </source>
</evidence>
<keyword evidence="7 9" id="KW-0472">Membrane</keyword>